<feature type="transmembrane region" description="Helical" evidence="1">
    <location>
        <begin position="164"/>
        <end position="184"/>
    </location>
</feature>
<sequence>MNQDYSSLYSDYNNELKPLVSEIEGRTEMFEKGLLTHLATMFDEIALHAQAKADCQDEEATKHLNLADESLRISIKDSYQTLIMVIDKNIKAFSRQVGKSLSKLSGGRFVGLFKSQLKNAREYINAEDYKNAYKEYSKLEEACNKQIPEVITHGTSCVRVWGTILEWLLSICISVGVGIVVSCYSTEIKGFMRYLIDWLS</sequence>
<evidence type="ECO:0008006" key="4">
    <source>
        <dbReference type="Google" id="ProtNLM"/>
    </source>
</evidence>
<name>A0ABZ2IJQ2_9BACT</name>
<reference evidence="2 3" key="1">
    <citation type="submission" date="2024-02" db="EMBL/GenBank/DDBJ databases">
        <title>Whole genome sequencing of Parabacteroides sp. AD58.</title>
        <authorList>
            <person name="Chaplin A.V."/>
            <person name="Pikina A.P."/>
            <person name="Sokolova S.R."/>
            <person name="Korostin D.O."/>
            <person name="Efimov B.A."/>
        </authorList>
    </citation>
    <scope>NUCLEOTIDE SEQUENCE [LARGE SCALE GENOMIC DNA]</scope>
    <source>
        <strain evidence="2 3">AD58</strain>
    </source>
</reference>
<evidence type="ECO:0000313" key="2">
    <source>
        <dbReference type="EMBL" id="WWV65776.1"/>
    </source>
</evidence>
<evidence type="ECO:0000313" key="3">
    <source>
        <dbReference type="Proteomes" id="UP001320603"/>
    </source>
</evidence>
<keyword evidence="3" id="KW-1185">Reference proteome</keyword>
<dbReference type="EMBL" id="CP146284">
    <property type="protein sequence ID" value="WWV65776.1"/>
    <property type="molecule type" value="Genomic_DNA"/>
</dbReference>
<evidence type="ECO:0000256" key="1">
    <source>
        <dbReference type="SAM" id="Phobius"/>
    </source>
</evidence>
<keyword evidence="1" id="KW-0812">Transmembrane</keyword>
<keyword evidence="1" id="KW-1133">Transmembrane helix</keyword>
<proteinExistence type="predicted"/>
<keyword evidence="1" id="KW-0472">Membrane</keyword>
<organism evidence="2 3">
    <name type="scientific">Parabacteroides absconsus</name>
    <dbReference type="NCBI Taxonomy" id="2951805"/>
    <lineage>
        <taxon>Bacteria</taxon>
        <taxon>Pseudomonadati</taxon>
        <taxon>Bacteroidota</taxon>
        <taxon>Bacteroidia</taxon>
        <taxon>Bacteroidales</taxon>
        <taxon>Tannerellaceae</taxon>
        <taxon>Parabacteroides</taxon>
    </lineage>
</organism>
<accession>A0ABZ2IJQ2</accession>
<gene>
    <name evidence="2" type="ORF">NEE14_012325</name>
</gene>
<dbReference type="RefSeq" id="WP_251968437.1">
    <property type="nucleotide sequence ID" value="NZ_CP146284.1"/>
</dbReference>
<protein>
    <recommendedName>
        <fullName evidence="4">LXG domain-containing protein</fullName>
    </recommendedName>
</protein>
<dbReference type="Proteomes" id="UP001320603">
    <property type="component" value="Chromosome"/>
</dbReference>